<evidence type="ECO:0000313" key="2">
    <source>
        <dbReference type="Proteomes" id="UP000078476"/>
    </source>
</evidence>
<dbReference type="STRING" id="980561.A1359_13305"/>
<sequence>MSVNFASIQTCLLPEYQKVKAIHAEMILFNSDKLPLQSVACNKPSTIYCYFDDLIKYYIDIPTYQPRMNPS</sequence>
<protein>
    <submittedName>
        <fullName evidence="1">Uncharacterized protein</fullName>
    </submittedName>
</protein>
<name>A0A177N463_9GAMM</name>
<organism evidence="1 2">
    <name type="scientific">Methylomonas lenta</name>
    <dbReference type="NCBI Taxonomy" id="980561"/>
    <lineage>
        <taxon>Bacteria</taxon>
        <taxon>Pseudomonadati</taxon>
        <taxon>Pseudomonadota</taxon>
        <taxon>Gammaproteobacteria</taxon>
        <taxon>Methylococcales</taxon>
        <taxon>Methylococcaceae</taxon>
        <taxon>Methylomonas</taxon>
    </lineage>
</organism>
<proteinExistence type="predicted"/>
<evidence type="ECO:0000313" key="1">
    <source>
        <dbReference type="EMBL" id="OAI12662.1"/>
    </source>
</evidence>
<accession>A0A177N463</accession>
<reference evidence="1 2" key="1">
    <citation type="submission" date="2016-03" db="EMBL/GenBank/DDBJ databases">
        <authorList>
            <person name="Ploux O."/>
        </authorList>
    </citation>
    <scope>NUCLEOTIDE SEQUENCE [LARGE SCALE GENOMIC DNA]</scope>
    <source>
        <strain evidence="1 2">R-45370</strain>
    </source>
</reference>
<dbReference type="EMBL" id="LUUI01000127">
    <property type="protein sequence ID" value="OAI12662.1"/>
    <property type="molecule type" value="Genomic_DNA"/>
</dbReference>
<gene>
    <name evidence="1" type="ORF">A1359_13305</name>
</gene>
<dbReference type="AlphaFoldDB" id="A0A177N463"/>
<dbReference type="Proteomes" id="UP000078476">
    <property type="component" value="Unassembled WGS sequence"/>
</dbReference>
<comment type="caution">
    <text evidence="1">The sequence shown here is derived from an EMBL/GenBank/DDBJ whole genome shotgun (WGS) entry which is preliminary data.</text>
</comment>
<keyword evidence="2" id="KW-1185">Reference proteome</keyword>